<name>A0A4R0YTZ1_9GAMM</name>
<reference evidence="2 3" key="1">
    <citation type="submission" date="2019-02" db="EMBL/GenBank/DDBJ databases">
        <title>Dyella amyloliquefaciens sp. nov., isolated from forest soil.</title>
        <authorList>
            <person name="Gao Z.-H."/>
            <person name="Qiu L.-H."/>
        </authorList>
    </citation>
    <scope>NUCLEOTIDE SEQUENCE [LARGE SCALE GENOMIC DNA]</scope>
    <source>
        <strain evidence="2 3">KACC 12747</strain>
    </source>
</reference>
<comment type="caution">
    <text evidence="2">The sequence shown here is derived from an EMBL/GenBank/DDBJ whole genome shotgun (WGS) entry which is preliminary data.</text>
</comment>
<dbReference type="AlphaFoldDB" id="A0A4R0YTZ1"/>
<sequence>MSYIIAYVKFSGTALDYPVECYRTDLKVDENVLVRLADGGLKQAVVTRVIFLNWDCKSRIECKESEATSDSEGNLLPPRGSPVTKGLATPKAAGEALRKQGWIPIAPFSYYNLVFTRSNDSQTANILFRKNGVDFQILSSIPEVEPKPFSPFLHELTDGRIVRHYLSQTTFNLYEGVLRFSESFHRNENEYERFFKPVGSKEKRTADLAARLPPDRNRDSTRNGLSDIYDACSGASEGDAYMGDEMWISSGGRVYDGER</sequence>
<protein>
    <submittedName>
        <fullName evidence="2">Uncharacterized protein</fullName>
    </submittedName>
</protein>
<gene>
    <name evidence="2" type="ORF">EZM97_15490</name>
</gene>
<dbReference type="EMBL" id="SJTG01000002">
    <property type="protein sequence ID" value="TCI10298.1"/>
    <property type="molecule type" value="Genomic_DNA"/>
</dbReference>
<dbReference type="RefSeq" id="WP_131408183.1">
    <property type="nucleotide sequence ID" value="NZ_SJTG01000002.1"/>
</dbReference>
<proteinExistence type="predicted"/>
<organism evidence="2 3">
    <name type="scientific">Dyella soli</name>
    <dbReference type="NCBI Taxonomy" id="522319"/>
    <lineage>
        <taxon>Bacteria</taxon>
        <taxon>Pseudomonadati</taxon>
        <taxon>Pseudomonadota</taxon>
        <taxon>Gammaproteobacteria</taxon>
        <taxon>Lysobacterales</taxon>
        <taxon>Rhodanobacteraceae</taxon>
        <taxon>Dyella</taxon>
    </lineage>
</organism>
<evidence type="ECO:0000313" key="2">
    <source>
        <dbReference type="EMBL" id="TCI10298.1"/>
    </source>
</evidence>
<evidence type="ECO:0000256" key="1">
    <source>
        <dbReference type="SAM" id="MobiDB-lite"/>
    </source>
</evidence>
<feature type="region of interest" description="Disordered" evidence="1">
    <location>
        <begin position="67"/>
        <end position="87"/>
    </location>
</feature>
<keyword evidence="3" id="KW-1185">Reference proteome</keyword>
<accession>A0A4R0YTZ1</accession>
<dbReference type="Proteomes" id="UP000291822">
    <property type="component" value="Unassembled WGS sequence"/>
</dbReference>
<evidence type="ECO:0000313" key="3">
    <source>
        <dbReference type="Proteomes" id="UP000291822"/>
    </source>
</evidence>